<protein>
    <submittedName>
        <fullName evidence="2">Uncharacterized protein</fullName>
    </submittedName>
</protein>
<dbReference type="AlphaFoldDB" id="A0A401TC67"/>
<feature type="region of interest" description="Disordered" evidence="1">
    <location>
        <begin position="1"/>
        <end position="44"/>
    </location>
</feature>
<keyword evidence="3" id="KW-1185">Reference proteome</keyword>
<dbReference type="EMBL" id="BEZZ01038220">
    <property type="protein sequence ID" value="GCC40222.1"/>
    <property type="molecule type" value="Genomic_DNA"/>
</dbReference>
<accession>A0A401TC67</accession>
<proteinExistence type="predicted"/>
<gene>
    <name evidence="2" type="ORF">chiPu_0024379</name>
</gene>
<reference evidence="2 3" key="1">
    <citation type="journal article" date="2018" name="Nat. Ecol. Evol.">
        <title>Shark genomes provide insights into elasmobranch evolution and the origin of vertebrates.</title>
        <authorList>
            <person name="Hara Y"/>
            <person name="Yamaguchi K"/>
            <person name="Onimaru K"/>
            <person name="Kadota M"/>
            <person name="Koyanagi M"/>
            <person name="Keeley SD"/>
            <person name="Tatsumi K"/>
            <person name="Tanaka K"/>
            <person name="Motone F"/>
            <person name="Kageyama Y"/>
            <person name="Nozu R"/>
            <person name="Adachi N"/>
            <person name="Nishimura O"/>
            <person name="Nakagawa R"/>
            <person name="Tanegashima C"/>
            <person name="Kiyatake I"/>
            <person name="Matsumoto R"/>
            <person name="Murakumo K"/>
            <person name="Nishida K"/>
            <person name="Terakita A"/>
            <person name="Kuratani S"/>
            <person name="Sato K"/>
            <person name="Hyodo S Kuraku.S."/>
        </authorList>
    </citation>
    <scope>NUCLEOTIDE SEQUENCE [LARGE SCALE GENOMIC DNA]</scope>
</reference>
<sequence>RESHIAGSPDNNFLQDGARQPLAPGRNQRARGEGGRSRGNGYGATRVSAIGSRAAAVCVTVT</sequence>
<name>A0A401TC67_CHIPU</name>
<feature type="non-terminal residue" evidence="2">
    <location>
        <position position="1"/>
    </location>
</feature>
<evidence type="ECO:0000313" key="3">
    <source>
        <dbReference type="Proteomes" id="UP000287033"/>
    </source>
</evidence>
<evidence type="ECO:0000313" key="2">
    <source>
        <dbReference type="EMBL" id="GCC40222.1"/>
    </source>
</evidence>
<organism evidence="2 3">
    <name type="scientific">Chiloscyllium punctatum</name>
    <name type="common">Brownbanded bambooshark</name>
    <name type="synonym">Hemiscyllium punctatum</name>
    <dbReference type="NCBI Taxonomy" id="137246"/>
    <lineage>
        <taxon>Eukaryota</taxon>
        <taxon>Metazoa</taxon>
        <taxon>Chordata</taxon>
        <taxon>Craniata</taxon>
        <taxon>Vertebrata</taxon>
        <taxon>Chondrichthyes</taxon>
        <taxon>Elasmobranchii</taxon>
        <taxon>Galeomorphii</taxon>
        <taxon>Galeoidea</taxon>
        <taxon>Orectolobiformes</taxon>
        <taxon>Hemiscylliidae</taxon>
        <taxon>Chiloscyllium</taxon>
    </lineage>
</organism>
<dbReference type="Proteomes" id="UP000287033">
    <property type="component" value="Unassembled WGS sequence"/>
</dbReference>
<comment type="caution">
    <text evidence="2">The sequence shown here is derived from an EMBL/GenBank/DDBJ whole genome shotgun (WGS) entry which is preliminary data.</text>
</comment>
<evidence type="ECO:0000256" key="1">
    <source>
        <dbReference type="SAM" id="MobiDB-lite"/>
    </source>
</evidence>